<dbReference type="InterPro" id="IPR027417">
    <property type="entry name" value="P-loop_NTPase"/>
</dbReference>
<dbReference type="GO" id="GO:0003677">
    <property type="term" value="F:DNA binding"/>
    <property type="evidence" value="ECO:0007669"/>
    <property type="project" value="InterPro"/>
</dbReference>
<name>A0A1W2AK25_9FIRM</name>
<feature type="domain" description="Helicase ATP-binding" evidence="1">
    <location>
        <begin position="1"/>
        <end position="229"/>
    </location>
</feature>
<evidence type="ECO:0000259" key="1">
    <source>
        <dbReference type="SMART" id="SM00487"/>
    </source>
</evidence>
<evidence type="ECO:0000313" key="2">
    <source>
        <dbReference type="EMBL" id="SMC60900.1"/>
    </source>
</evidence>
<evidence type="ECO:0000313" key="3">
    <source>
        <dbReference type="Proteomes" id="UP000192790"/>
    </source>
</evidence>
<protein>
    <submittedName>
        <fullName evidence="2">Type III restriction enzyme</fullName>
    </submittedName>
</protein>
<accession>A0A1W2AK25</accession>
<dbReference type="RefSeq" id="WP_159448061.1">
    <property type="nucleotide sequence ID" value="NZ_FWXW01000004.1"/>
</dbReference>
<proteinExistence type="predicted"/>
<dbReference type="EMBL" id="FWXW01000004">
    <property type="protein sequence ID" value="SMC60900.1"/>
    <property type="molecule type" value="Genomic_DNA"/>
</dbReference>
<dbReference type="Pfam" id="PF04851">
    <property type="entry name" value="ResIII"/>
    <property type="match status" value="1"/>
</dbReference>
<sequence>MIELFQFQQEAAEVLSNRMISYQMDPLLVSKEKSIPLYTVLQSITGSGKTIILAEMLEQFRAQSDHQPIILWVSKGKVVVGQTLENFSDGGKYSQNIPNYKVIPLLDCTESDIKSNESLLLIATVGKFNQKDKDQGDRRIFQTNLDKADSSLWDLLKQRSAGENKRELIIVYDEGHNLSDQQVELLLELNPLAIVAASATTKVPNALEYIVTRLEYDKALKKEDLVTVINNKDVVESGLIKKNISISGYLTPMEDAIKSLLDDFKESEDVSVKIGTPFLPKAIYVSDTNMIMNRSMVDDVNLPFDQRQARPIQIWKQLVKSGIDPEEIAVYCNLKFDSSYPAPNNFHLFSGGDNDYELFSQGQYRHIIFNQTLQEGWDDPSCCFAYIDKDMGSTTQVTQIIGRVLRQPNAQHFPDELLNTANFYIKTDERELFREIIDDIQKTLVAEMPAVNFSYHLSKSNTSRKIAIYPKNVMDLPAISIDSSDAKKEIDTIINQMNDYRNDAVNTIGEGEKITVKASIGSDSNLDSHTVASSHSNKVTARWIFKRQIDKHAKKAITLCDLADPKFDALIEYNSNAANYVRNLADQIVGIYRNRSKIVQVPWDTQPVGSVFDGKDSKDFTNGLHHKYSGFNDFELRFATELDALGLMWMRNPANGFLKIPLLDGKGTENFNPDFIVWDTKTIFALDTKGKHLVMDESRRKLFFIENLGDEGVNISVKFITEGKYDDRGHLIDPKGYSVWKLKQGIVRVENCTLLSDAARICVEQN</sequence>
<dbReference type="SMART" id="SM00487">
    <property type="entry name" value="DEXDc"/>
    <property type="match status" value="1"/>
</dbReference>
<gene>
    <name evidence="2" type="ORF">SAMN02745168_1778</name>
</gene>
<dbReference type="GO" id="GO:0016787">
    <property type="term" value="F:hydrolase activity"/>
    <property type="evidence" value="ECO:0007669"/>
    <property type="project" value="InterPro"/>
</dbReference>
<dbReference type="STRING" id="1122930.SAMN02745168_1778"/>
<reference evidence="2 3" key="1">
    <citation type="submission" date="2017-04" db="EMBL/GenBank/DDBJ databases">
        <authorList>
            <person name="Afonso C.L."/>
            <person name="Miller P.J."/>
            <person name="Scott M.A."/>
            <person name="Spackman E."/>
            <person name="Goraichik I."/>
            <person name="Dimitrov K.M."/>
            <person name="Suarez D.L."/>
            <person name="Swayne D.E."/>
        </authorList>
    </citation>
    <scope>NUCLEOTIDE SEQUENCE [LARGE SCALE GENOMIC DNA]</scope>
    <source>
        <strain evidence="2 3">DSM 12816</strain>
    </source>
</reference>
<dbReference type="GO" id="GO:0005524">
    <property type="term" value="F:ATP binding"/>
    <property type="evidence" value="ECO:0007669"/>
    <property type="project" value="InterPro"/>
</dbReference>
<dbReference type="AlphaFoldDB" id="A0A1W2AK25"/>
<keyword evidence="3" id="KW-1185">Reference proteome</keyword>
<dbReference type="SUPFAM" id="SSF52540">
    <property type="entry name" value="P-loop containing nucleoside triphosphate hydrolases"/>
    <property type="match status" value="2"/>
</dbReference>
<dbReference type="InterPro" id="IPR014001">
    <property type="entry name" value="Helicase_ATP-bd"/>
</dbReference>
<dbReference type="InterPro" id="IPR006935">
    <property type="entry name" value="Helicase/UvrB_N"/>
</dbReference>
<dbReference type="Proteomes" id="UP000192790">
    <property type="component" value="Unassembled WGS sequence"/>
</dbReference>
<dbReference type="OrthoDB" id="9804145at2"/>
<organism evidence="2 3">
    <name type="scientific">Papillibacter cinnamivorans DSM 12816</name>
    <dbReference type="NCBI Taxonomy" id="1122930"/>
    <lineage>
        <taxon>Bacteria</taxon>
        <taxon>Bacillati</taxon>
        <taxon>Bacillota</taxon>
        <taxon>Clostridia</taxon>
        <taxon>Eubacteriales</taxon>
        <taxon>Oscillospiraceae</taxon>
        <taxon>Papillibacter</taxon>
    </lineage>
</organism>
<dbReference type="Gene3D" id="3.40.50.300">
    <property type="entry name" value="P-loop containing nucleotide triphosphate hydrolases"/>
    <property type="match status" value="2"/>
</dbReference>